<gene>
    <name evidence="3" type="ORF">SAMN05421762_1642</name>
</gene>
<name>A0A1I1KU79_9RHOB</name>
<dbReference type="EMBL" id="FOLX01000001">
    <property type="protein sequence ID" value="SFC64374.1"/>
    <property type="molecule type" value="Genomic_DNA"/>
</dbReference>
<reference evidence="3 4" key="1">
    <citation type="submission" date="2016-10" db="EMBL/GenBank/DDBJ databases">
        <authorList>
            <person name="de Groot N.N."/>
        </authorList>
    </citation>
    <scope>NUCLEOTIDE SEQUENCE [LARGE SCALE GENOMIC DNA]</scope>
    <source>
        <strain evidence="3 4">DSM 29619</strain>
    </source>
</reference>
<keyword evidence="2" id="KW-0472">Membrane</keyword>
<evidence type="ECO:0000256" key="2">
    <source>
        <dbReference type="SAM" id="Phobius"/>
    </source>
</evidence>
<keyword evidence="2" id="KW-1133">Transmembrane helix</keyword>
<keyword evidence="4" id="KW-1185">Reference proteome</keyword>
<dbReference type="Proteomes" id="UP000231644">
    <property type="component" value="Unassembled WGS sequence"/>
</dbReference>
<accession>A0A1I1KU79</accession>
<sequence length="98" mass="9217">MADHTTYSTHTKETRSSGALAFIVGALVVAVAVLAYFIFGDGFGQTGSSASAPAIEITTNADSAAGASDDGASAGAESGASDGSGAEAGAAADATAGN</sequence>
<evidence type="ECO:0000313" key="3">
    <source>
        <dbReference type="EMBL" id="SFC64374.1"/>
    </source>
</evidence>
<feature type="transmembrane region" description="Helical" evidence="2">
    <location>
        <begin position="20"/>
        <end position="39"/>
    </location>
</feature>
<proteinExistence type="predicted"/>
<protein>
    <submittedName>
        <fullName evidence="3">Uncharacterized protein</fullName>
    </submittedName>
</protein>
<keyword evidence="2" id="KW-0812">Transmembrane</keyword>
<evidence type="ECO:0000256" key="1">
    <source>
        <dbReference type="SAM" id="MobiDB-lite"/>
    </source>
</evidence>
<dbReference type="RefSeq" id="WP_093451739.1">
    <property type="nucleotide sequence ID" value="NZ_BAABWI010000004.1"/>
</dbReference>
<organism evidence="3 4">
    <name type="scientific">Pseudooceanicola nitratireducens</name>
    <dbReference type="NCBI Taxonomy" id="517719"/>
    <lineage>
        <taxon>Bacteria</taxon>
        <taxon>Pseudomonadati</taxon>
        <taxon>Pseudomonadota</taxon>
        <taxon>Alphaproteobacteria</taxon>
        <taxon>Rhodobacterales</taxon>
        <taxon>Paracoccaceae</taxon>
        <taxon>Pseudooceanicola</taxon>
    </lineage>
</organism>
<dbReference type="AlphaFoldDB" id="A0A1I1KU79"/>
<evidence type="ECO:0000313" key="4">
    <source>
        <dbReference type="Proteomes" id="UP000231644"/>
    </source>
</evidence>
<feature type="region of interest" description="Disordered" evidence="1">
    <location>
        <begin position="62"/>
        <end position="98"/>
    </location>
</feature>